<protein>
    <submittedName>
        <fullName evidence="1">Uncharacterized protein</fullName>
    </submittedName>
</protein>
<dbReference type="Proteomes" id="UP000217790">
    <property type="component" value="Unassembled WGS sequence"/>
</dbReference>
<reference evidence="2" key="1">
    <citation type="journal article" date="2017" name="Nat. Ecol. Evol.">
        <title>Genome expansion and lineage-specific genetic innovations in the forest pathogenic fungi Armillaria.</title>
        <authorList>
            <person name="Sipos G."/>
            <person name="Prasanna A.N."/>
            <person name="Walter M.C."/>
            <person name="O'Connor E."/>
            <person name="Balint B."/>
            <person name="Krizsan K."/>
            <person name="Kiss B."/>
            <person name="Hess J."/>
            <person name="Varga T."/>
            <person name="Slot J."/>
            <person name="Riley R."/>
            <person name="Boka B."/>
            <person name="Rigling D."/>
            <person name="Barry K."/>
            <person name="Lee J."/>
            <person name="Mihaltcheva S."/>
            <person name="LaButti K."/>
            <person name="Lipzen A."/>
            <person name="Waldron R."/>
            <person name="Moloney N.M."/>
            <person name="Sperisen C."/>
            <person name="Kredics L."/>
            <person name="Vagvoelgyi C."/>
            <person name="Patrignani A."/>
            <person name="Fitzpatrick D."/>
            <person name="Nagy I."/>
            <person name="Doyle S."/>
            <person name="Anderson J.B."/>
            <person name="Grigoriev I.V."/>
            <person name="Gueldener U."/>
            <person name="Muensterkoetter M."/>
            <person name="Nagy L.G."/>
        </authorList>
    </citation>
    <scope>NUCLEOTIDE SEQUENCE [LARGE SCALE GENOMIC DNA]</scope>
    <source>
        <strain evidence="2">Ar21-2</strain>
    </source>
</reference>
<dbReference type="InParanoid" id="A0A2H3DSC9"/>
<accession>A0A2H3DSC9</accession>
<evidence type="ECO:0000313" key="1">
    <source>
        <dbReference type="EMBL" id="PBK93758.1"/>
    </source>
</evidence>
<evidence type="ECO:0000313" key="2">
    <source>
        <dbReference type="Proteomes" id="UP000217790"/>
    </source>
</evidence>
<proteinExistence type="predicted"/>
<organism evidence="1 2">
    <name type="scientific">Armillaria gallica</name>
    <name type="common">Bulbous honey fungus</name>
    <name type="synonym">Armillaria bulbosa</name>
    <dbReference type="NCBI Taxonomy" id="47427"/>
    <lineage>
        <taxon>Eukaryota</taxon>
        <taxon>Fungi</taxon>
        <taxon>Dikarya</taxon>
        <taxon>Basidiomycota</taxon>
        <taxon>Agaricomycotina</taxon>
        <taxon>Agaricomycetes</taxon>
        <taxon>Agaricomycetidae</taxon>
        <taxon>Agaricales</taxon>
        <taxon>Marasmiineae</taxon>
        <taxon>Physalacriaceae</taxon>
        <taxon>Armillaria</taxon>
    </lineage>
</organism>
<sequence>MAFPTRRRPKSQTSCASPHSHGRLFPLPVVNMVVLAYASMSSSALHESPKYLARCLLKPLSGCNVRLGRLHAIAVCFVRPTLSQ</sequence>
<dbReference type="EMBL" id="KZ293655">
    <property type="protein sequence ID" value="PBK93758.1"/>
    <property type="molecule type" value="Genomic_DNA"/>
</dbReference>
<dbReference type="AlphaFoldDB" id="A0A2H3DSC9"/>
<gene>
    <name evidence="1" type="ORF">ARMGADRAFT_1012003</name>
</gene>
<keyword evidence="2" id="KW-1185">Reference proteome</keyword>
<name>A0A2H3DSC9_ARMGA</name>